<protein>
    <submittedName>
        <fullName evidence="8">CLUMA_CG019626, isoform A</fullName>
    </submittedName>
</protein>
<keyword evidence="3 6" id="KW-1133">Transmembrane helix</keyword>
<dbReference type="OrthoDB" id="10003563at2759"/>
<keyword evidence="9" id="KW-1185">Reference proteome</keyword>
<feature type="domain" description="HIG1" evidence="7">
    <location>
        <begin position="1"/>
        <end position="92"/>
    </location>
</feature>
<dbReference type="PROSITE" id="PS51503">
    <property type="entry name" value="HIG1"/>
    <property type="match status" value="1"/>
</dbReference>
<reference evidence="8 9" key="1">
    <citation type="submission" date="2015-04" db="EMBL/GenBank/DDBJ databases">
        <authorList>
            <person name="Syromyatnikov M.Y."/>
            <person name="Popov V.N."/>
        </authorList>
    </citation>
    <scope>NUCLEOTIDE SEQUENCE [LARGE SCALE GENOMIC DNA]</scope>
</reference>
<feature type="transmembrane region" description="Helical" evidence="6">
    <location>
        <begin position="65"/>
        <end position="83"/>
    </location>
</feature>
<dbReference type="InterPro" id="IPR007667">
    <property type="entry name" value="Hypoxia_induced_domain"/>
</dbReference>
<dbReference type="InterPro" id="IPR050355">
    <property type="entry name" value="RCF1"/>
</dbReference>
<evidence type="ECO:0000256" key="2">
    <source>
        <dbReference type="ARBA" id="ARBA00022692"/>
    </source>
</evidence>
<dbReference type="GO" id="GO:0097250">
    <property type="term" value="P:mitochondrial respirasome assembly"/>
    <property type="evidence" value="ECO:0007669"/>
    <property type="project" value="TreeGrafter"/>
</dbReference>
<evidence type="ECO:0000256" key="5">
    <source>
        <dbReference type="ARBA" id="ARBA00023136"/>
    </source>
</evidence>
<dbReference type="PANTHER" id="PTHR12297:SF3">
    <property type="entry name" value="HIG1 DOMAIN FAMILY MEMBER 1A"/>
    <property type="match status" value="1"/>
</dbReference>
<comment type="subcellular location">
    <subcellularLocation>
        <location evidence="1">Mitochondrion membrane</location>
    </subcellularLocation>
</comment>
<gene>
    <name evidence="8" type="ORF">CLUMA_CG019626</name>
</gene>
<dbReference type="PANTHER" id="PTHR12297">
    <property type="entry name" value="HYPOXIA-INDUCBILE GENE 1 HIG1 -RELATED"/>
    <property type="match status" value="1"/>
</dbReference>
<name>A0A1J1J4G3_9DIPT</name>
<dbReference type="Proteomes" id="UP000183832">
    <property type="component" value="Unassembled WGS sequence"/>
</dbReference>
<dbReference type="STRING" id="568069.A0A1J1J4G3"/>
<dbReference type="Pfam" id="PF04588">
    <property type="entry name" value="HIG_1_N"/>
    <property type="match status" value="1"/>
</dbReference>
<dbReference type="EMBL" id="CVRI01000067">
    <property type="protein sequence ID" value="CRL06692.1"/>
    <property type="molecule type" value="Genomic_DNA"/>
</dbReference>
<sequence>MSNGKEIFFADEEAAGSKLKRKAKESPFMIAGLGGLVVALGIAAYKFRHRGSMPTSVFLMQTRVAAQGTVVSALTIGVAYHMFNKWILHDGEDE</sequence>
<evidence type="ECO:0000256" key="6">
    <source>
        <dbReference type="SAM" id="Phobius"/>
    </source>
</evidence>
<proteinExistence type="predicted"/>
<keyword evidence="5 6" id="KW-0472">Membrane</keyword>
<dbReference type="AlphaFoldDB" id="A0A1J1J4G3"/>
<evidence type="ECO:0000256" key="4">
    <source>
        <dbReference type="ARBA" id="ARBA00023128"/>
    </source>
</evidence>
<dbReference type="GO" id="GO:0031966">
    <property type="term" value="C:mitochondrial membrane"/>
    <property type="evidence" value="ECO:0007669"/>
    <property type="project" value="UniProtKB-SubCell"/>
</dbReference>
<keyword evidence="2 6" id="KW-0812">Transmembrane</keyword>
<accession>A0A1J1J4G3</accession>
<keyword evidence="4" id="KW-0496">Mitochondrion</keyword>
<evidence type="ECO:0000259" key="7">
    <source>
        <dbReference type="PROSITE" id="PS51503"/>
    </source>
</evidence>
<organism evidence="8 9">
    <name type="scientific">Clunio marinus</name>
    <dbReference type="NCBI Taxonomy" id="568069"/>
    <lineage>
        <taxon>Eukaryota</taxon>
        <taxon>Metazoa</taxon>
        <taxon>Ecdysozoa</taxon>
        <taxon>Arthropoda</taxon>
        <taxon>Hexapoda</taxon>
        <taxon>Insecta</taxon>
        <taxon>Pterygota</taxon>
        <taxon>Neoptera</taxon>
        <taxon>Endopterygota</taxon>
        <taxon>Diptera</taxon>
        <taxon>Nematocera</taxon>
        <taxon>Chironomoidea</taxon>
        <taxon>Chironomidae</taxon>
        <taxon>Clunio</taxon>
    </lineage>
</organism>
<evidence type="ECO:0000256" key="1">
    <source>
        <dbReference type="ARBA" id="ARBA00004325"/>
    </source>
</evidence>
<feature type="transmembrane region" description="Helical" evidence="6">
    <location>
        <begin position="28"/>
        <end position="45"/>
    </location>
</feature>
<evidence type="ECO:0000313" key="8">
    <source>
        <dbReference type="EMBL" id="CRL06692.1"/>
    </source>
</evidence>
<dbReference type="Gene3D" id="6.10.140.1320">
    <property type="match status" value="1"/>
</dbReference>
<evidence type="ECO:0000256" key="3">
    <source>
        <dbReference type="ARBA" id="ARBA00022989"/>
    </source>
</evidence>
<evidence type="ECO:0000313" key="9">
    <source>
        <dbReference type="Proteomes" id="UP000183832"/>
    </source>
</evidence>